<dbReference type="OrthoDB" id="6368426at2"/>
<dbReference type="PANTHER" id="PTHR46268:SF6">
    <property type="entry name" value="UNIVERSAL STRESS PROTEIN UP12"/>
    <property type="match status" value="1"/>
</dbReference>
<evidence type="ECO:0000259" key="2">
    <source>
        <dbReference type="Pfam" id="PF00582"/>
    </source>
</evidence>
<dbReference type="Gene3D" id="3.40.50.620">
    <property type="entry name" value="HUPs"/>
    <property type="match status" value="2"/>
</dbReference>
<dbReference type="Pfam" id="PF00582">
    <property type="entry name" value="Usp"/>
    <property type="match status" value="2"/>
</dbReference>
<dbReference type="InterPro" id="IPR006016">
    <property type="entry name" value="UspA"/>
</dbReference>
<dbReference type="EMBL" id="CZPZ01000023">
    <property type="protein sequence ID" value="CUS37255.1"/>
    <property type="molecule type" value="Genomic_DNA"/>
</dbReference>
<proteinExistence type="inferred from homology"/>
<evidence type="ECO:0000313" key="4">
    <source>
        <dbReference type="Proteomes" id="UP000198736"/>
    </source>
</evidence>
<feature type="domain" description="UspA" evidence="2">
    <location>
        <begin position="153"/>
        <end position="285"/>
    </location>
</feature>
<dbReference type="InterPro" id="IPR006015">
    <property type="entry name" value="Universal_stress_UspA"/>
</dbReference>
<dbReference type="RefSeq" id="WP_090898935.1">
    <property type="nucleotide sequence ID" value="NZ_CZPZ01000023.1"/>
</dbReference>
<sequence length="285" mass="30671">MKILAATDGSKHGKWAIEWLAAMPFAVQPVVRVLHVVDVASLRAPFLIQPMIVGTERYIQSEVKRMEAAAKSTQKESEGLLSTLGLSGTVTTDQGGVAATIMKHAQRGVGLLSIGARGLDALDRFMLGSISNHAIHHAPCSVLVVKESPRPVRHMMLAVDGSAASNKAVKFLLRTVNPIPDGPDREPVMVTVMHAVPYFKYPEVKETGKTLVQRYGDKLAKSGFQIREALRLGKSADEILAVAKKEKVDLIVTGAKGLGAIRRVLLGSVSTRVVQHAHCGVLVVR</sequence>
<dbReference type="CDD" id="cd00293">
    <property type="entry name" value="USP-like"/>
    <property type="match status" value="2"/>
</dbReference>
<dbReference type="SUPFAM" id="SSF52402">
    <property type="entry name" value="Adenine nucleotide alpha hydrolases-like"/>
    <property type="match status" value="2"/>
</dbReference>
<name>A0A0S4LI26_9BACT</name>
<evidence type="ECO:0000313" key="3">
    <source>
        <dbReference type="EMBL" id="CUS37255.1"/>
    </source>
</evidence>
<comment type="similarity">
    <text evidence="1">Belongs to the universal stress protein A family.</text>
</comment>
<organism evidence="3 4">
    <name type="scientific">Candidatus Nitrospira nitrificans</name>
    <dbReference type="NCBI Taxonomy" id="1742973"/>
    <lineage>
        <taxon>Bacteria</taxon>
        <taxon>Pseudomonadati</taxon>
        <taxon>Nitrospirota</taxon>
        <taxon>Nitrospiria</taxon>
        <taxon>Nitrospirales</taxon>
        <taxon>Nitrospiraceae</taxon>
        <taxon>Nitrospira</taxon>
    </lineage>
</organism>
<dbReference type="Proteomes" id="UP000198736">
    <property type="component" value="Unassembled WGS sequence"/>
</dbReference>
<evidence type="ECO:0000256" key="1">
    <source>
        <dbReference type="ARBA" id="ARBA00008791"/>
    </source>
</evidence>
<gene>
    <name evidence="3" type="ORF">COMA2_30150</name>
</gene>
<reference evidence="4" key="1">
    <citation type="submission" date="2015-10" db="EMBL/GenBank/DDBJ databases">
        <authorList>
            <person name="Luecker S."/>
            <person name="Luecker S."/>
        </authorList>
    </citation>
    <scope>NUCLEOTIDE SEQUENCE [LARGE SCALE GENOMIC DNA]</scope>
</reference>
<dbReference type="InterPro" id="IPR014729">
    <property type="entry name" value="Rossmann-like_a/b/a_fold"/>
</dbReference>
<dbReference type="STRING" id="1742973.COMA2_30150"/>
<keyword evidence="4" id="KW-1185">Reference proteome</keyword>
<dbReference type="AlphaFoldDB" id="A0A0S4LI26"/>
<protein>
    <submittedName>
        <fullName evidence="3">Putative Universal stress protein UspA</fullName>
    </submittedName>
</protein>
<dbReference type="PRINTS" id="PR01438">
    <property type="entry name" value="UNVRSLSTRESS"/>
</dbReference>
<accession>A0A0S4LI26</accession>
<dbReference type="PANTHER" id="PTHR46268">
    <property type="entry name" value="STRESS RESPONSE PROTEIN NHAX"/>
    <property type="match status" value="1"/>
</dbReference>
<feature type="domain" description="UspA" evidence="2">
    <location>
        <begin position="2"/>
        <end position="146"/>
    </location>
</feature>